<dbReference type="GO" id="GO:0009089">
    <property type="term" value="P:lysine biosynthetic process via diaminopimelate"/>
    <property type="evidence" value="ECO:0007669"/>
    <property type="project" value="UniProtKB-UniRule"/>
</dbReference>
<dbReference type="PANTHER" id="PTHR20836">
    <property type="entry name" value="DIHYDRODIPICOLINATE REDUCTASE"/>
    <property type="match status" value="1"/>
</dbReference>
<dbReference type="PROSITE" id="PS01298">
    <property type="entry name" value="DAPB"/>
    <property type="match status" value="1"/>
</dbReference>
<comment type="caution">
    <text evidence="13">Lacks conserved residue(s) required for the propagation of feature annotation.</text>
</comment>
<dbReference type="Proteomes" id="UP001139028">
    <property type="component" value="Unassembled WGS sequence"/>
</dbReference>
<protein>
    <recommendedName>
        <fullName evidence="10 13">4-hydroxy-tetrahydrodipicolinate reductase</fullName>
        <shortName evidence="13">HTPA reductase</shortName>
        <ecNumber evidence="10 13">1.17.1.8</ecNumber>
    </recommendedName>
</protein>
<dbReference type="InterPro" id="IPR000846">
    <property type="entry name" value="DapB_N"/>
</dbReference>
<dbReference type="AlphaFoldDB" id="A0A9X2EKB8"/>
<feature type="binding site" evidence="13">
    <location>
        <position position="155"/>
    </location>
    <ligand>
        <name>(S)-2,3,4,5-tetrahydrodipicolinate</name>
        <dbReference type="ChEBI" id="CHEBI:16845"/>
    </ligand>
</feature>
<dbReference type="EMBL" id="JALBWM010000005">
    <property type="protein sequence ID" value="MCO1333175.1"/>
    <property type="molecule type" value="Genomic_DNA"/>
</dbReference>
<dbReference type="RefSeq" id="WP_252464344.1">
    <property type="nucleotide sequence ID" value="NZ_JALBWM010000005.1"/>
</dbReference>
<comment type="pathway">
    <text evidence="9 13">Amino-acid biosynthesis; L-lysine biosynthesis via DAP pathway; (S)-tetrahydrodipicolinate from L-aspartate: step 4/4.</text>
</comment>
<dbReference type="GO" id="GO:0008839">
    <property type="term" value="F:4-hydroxy-tetrahydrodipicolinate reductase"/>
    <property type="evidence" value="ECO:0007669"/>
    <property type="project" value="UniProtKB-UniRule"/>
</dbReference>
<evidence type="ECO:0000256" key="2">
    <source>
        <dbReference type="ARBA" id="ARBA00022490"/>
    </source>
</evidence>
<dbReference type="PANTHER" id="PTHR20836:SF0">
    <property type="entry name" value="4-HYDROXY-TETRAHYDRODIPICOLINATE REDUCTASE 1, CHLOROPLASTIC-RELATED"/>
    <property type="match status" value="1"/>
</dbReference>
<feature type="domain" description="Dihydrodipicolinate reductase N-terminal" evidence="14">
    <location>
        <begin position="3"/>
        <end position="124"/>
    </location>
</feature>
<keyword evidence="6 13" id="KW-0560">Oxidoreductase</keyword>
<evidence type="ECO:0000313" key="17">
    <source>
        <dbReference type="Proteomes" id="UP001139028"/>
    </source>
</evidence>
<dbReference type="NCBIfam" id="TIGR00036">
    <property type="entry name" value="dapB"/>
    <property type="match status" value="1"/>
</dbReference>
<evidence type="ECO:0000256" key="4">
    <source>
        <dbReference type="ARBA" id="ARBA00022857"/>
    </source>
</evidence>
<dbReference type="InterPro" id="IPR022664">
    <property type="entry name" value="DapB_N_CS"/>
</dbReference>
<dbReference type="Gene3D" id="3.30.360.10">
    <property type="entry name" value="Dihydrodipicolinate Reductase, domain 2"/>
    <property type="match status" value="1"/>
</dbReference>
<feature type="active site" description="Proton donor" evidence="13">
    <location>
        <position position="158"/>
    </location>
</feature>
<dbReference type="GO" id="GO:0050661">
    <property type="term" value="F:NADP binding"/>
    <property type="evidence" value="ECO:0007669"/>
    <property type="project" value="UniProtKB-UniRule"/>
</dbReference>
<dbReference type="InterPro" id="IPR022663">
    <property type="entry name" value="DapB_C"/>
</dbReference>
<evidence type="ECO:0000256" key="7">
    <source>
        <dbReference type="ARBA" id="ARBA00023027"/>
    </source>
</evidence>
<dbReference type="CDD" id="cd02274">
    <property type="entry name" value="DHDPR_N"/>
    <property type="match status" value="1"/>
</dbReference>
<feature type="binding site" evidence="13">
    <location>
        <begin position="121"/>
        <end position="124"/>
    </location>
    <ligand>
        <name>NAD(+)</name>
        <dbReference type="ChEBI" id="CHEBI:57540"/>
    </ligand>
</feature>
<keyword evidence="17" id="KW-1185">Reference proteome</keyword>
<dbReference type="SUPFAM" id="SSF51735">
    <property type="entry name" value="NAD(P)-binding Rossmann-fold domains"/>
    <property type="match status" value="1"/>
</dbReference>
<keyword evidence="7 13" id="KW-0520">NAD</keyword>
<feature type="binding site" evidence="13">
    <location>
        <position position="36"/>
    </location>
    <ligand>
        <name>NADP(+)</name>
        <dbReference type="ChEBI" id="CHEBI:58349"/>
    </ligand>
</feature>
<evidence type="ECO:0000256" key="12">
    <source>
        <dbReference type="ARBA" id="ARBA00049396"/>
    </source>
</evidence>
<evidence type="ECO:0000256" key="5">
    <source>
        <dbReference type="ARBA" id="ARBA00022915"/>
    </source>
</evidence>
<dbReference type="GO" id="GO:0051287">
    <property type="term" value="F:NAD binding"/>
    <property type="evidence" value="ECO:0007669"/>
    <property type="project" value="UniProtKB-UniRule"/>
</dbReference>
<dbReference type="Gene3D" id="3.40.50.720">
    <property type="entry name" value="NAD(P)-binding Rossmann-like Domain"/>
    <property type="match status" value="1"/>
</dbReference>
<feature type="domain" description="Dihydrodipicolinate reductase C-terminal" evidence="15">
    <location>
        <begin position="127"/>
        <end position="268"/>
    </location>
</feature>
<comment type="catalytic activity">
    <reaction evidence="12 13">
        <text>(S)-2,3,4,5-tetrahydrodipicolinate + NAD(+) + H2O = (2S,4S)-4-hydroxy-2,3,4,5-tetrahydrodipicolinate + NADH + H(+)</text>
        <dbReference type="Rhea" id="RHEA:35323"/>
        <dbReference type="ChEBI" id="CHEBI:15377"/>
        <dbReference type="ChEBI" id="CHEBI:15378"/>
        <dbReference type="ChEBI" id="CHEBI:16845"/>
        <dbReference type="ChEBI" id="CHEBI:57540"/>
        <dbReference type="ChEBI" id="CHEBI:57945"/>
        <dbReference type="ChEBI" id="CHEBI:67139"/>
        <dbReference type="EC" id="1.17.1.8"/>
    </reaction>
</comment>
<name>A0A9X2EKB8_9GAMM</name>
<evidence type="ECO:0000256" key="10">
    <source>
        <dbReference type="ARBA" id="ARBA00038983"/>
    </source>
</evidence>
<accession>A0A9X2EKB8</accession>
<comment type="subunit">
    <text evidence="13">Homotetramer.</text>
</comment>
<dbReference type="InterPro" id="IPR036291">
    <property type="entry name" value="NAD(P)-bd_dom_sf"/>
</dbReference>
<organism evidence="16 17">
    <name type="scientific">Microbulbifer okhotskensis</name>
    <dbReference type="NCBI Taxonomy" id="2926617"/>
    <lineage>
        <taxon>Bacteria</taxon>
        <taxon>Pseudomonadati</taxon>
        <taxon>Pseudomonadota</taxon>
        <taxon>Gammaproteobacteria</taxon>
        <taxon>Cellvibrionales</taxon>
        <taxon>Microbulbiferaceae</taxon>
        <taxon>Microbulbifer</taxon>
    </lineage>
</organism>
<comment type="caution">
    <text evidence="13">Was originally thought to be a dihydrodipicolinate reductase (DHDPR), catalyzing the conversion of dihydrodipicolinate to tetrahydrodipicolinate. However, it was shown in E.coli that the substrate of the enzymatic reaction is not dihydrodipicolinate (DHDP) but in fact (2S,4S)-4-hydroxy-2,3,4,5-tetrahydrodipicolinic acid (HTPA), the product released by the DapA-catalyzed reaction.</text>
</comment>
<keyword evidence="8 13" id="KW-0457">Lysine biosynthesis</keyword>
<keyword evidence="3 13" id="KW-0028">Amino-acid biosynthesis</keyword>
<comment type="similarity">
    <text evidence="1 13">Belongs to the DapB family.</text>
</comment>
<gene>
    <name evidence="13 16" type="primary">dapB</name>
    <name evidence="16" type="ORF">MO867_02365</name>
</gene>
<feature type="binding site" evidence="13">
    <location>
        <begin position="164"/>
        <end position="165"/>
    </location>
    <ligand>
        <name>(S)-2,3,4,5-tetrahydrodipicolinate</name>
        <dbReference type="ChEBI" id="CHEBI:16845"/>
    </ligand>
</feature>
<feature type="binding site" evidence="13">
    <location>
        <begin position="9"/>
        <end position="14"/>
    </location>
    <ligand>
        <name>NAD(+)</name>
        <dbReference type="ChEBI" id="CHEBI:57540"/>
    </ligand>
</feature>
<dbReference type="GO" id="GO:0016726">
    <property type="term" value="F:oxidoreductase activity, acting on CH or CH2 groups, NAD or NADP as acceptor"/>
    <property type="evidence" value="ECO:0007669"/>
    <property type="project" value="UniProtKB-UniRule"/>
</dbReference>
<evidence type="ECO:0000256" key="13">
    <source>
        <dbReference type="HAMAP-Rule" id="MF_00102"/>
    </source>
</evidence>
<dbReference type="EC" id="1.17.1.8" evidence="10 13"/>
<evidence type="ECO:0000256" key="3">
    <source>
        <dbReference type="ARBA" id="ARBA00022605"/>
    </source>
</evidence>
<evidence type="ECO:0000256" key="1">
    <source>
        <dbReference type="ARBA" id="ARBA00006642"/>
    </source>
</evidence>
<comment type="function">
    <text evidence="13">Catalyzes the conversion of 4-hydroxy-tetrahydrodipicolinate (HTPA) to tetrahydrodipicolinate.</text>
</comment>
<comment type="caution">
    <text evidence="16">The sequence shown here is derived from an EMBL/GenBank/DDBJ whole genome shotgun (WGS) entry which is preliminary data.</text>
</comment>
<evidence type="ECO:0000259" key="15">
    <source>
        <dbReference type="Pfam" id="PF05173"/>
    </source>
</evidence>
<dbReference type="FunFam" id="3.30.360.10:FF:000004">
    <property type="entry name" value="4-hydroxy-tetrahydrodipicolinate reductase"/>
    <property type="match status" value="1"/>
</dbReference>
<evidence type="ECO:0000256" key="11">
    <source>
        <dbReference type="ARBA" id="ARBA00049080"/>
    </source>
</evidence>
<dbReference type="GO" id="GO:0019877">
    <property type="term" value="P:diaminopimelate biosynthetic process"/>
    <property type="evidence" value="ECO:0007669"/>
    <property type="project" value="UniProtKB-UniRule"/>
</dbReference>
<reference evidence="16" key="1">
    <citation type="journal article" date="2022" name="Arch. Microbiol.">
        <title>Microbulbifer okhotskensis sp. nov., isolated from a deep bottom sediment of the Okhotsk Sea.</title>
        <authorList>
            <person name="Romanenko L."/>
            <person name="Kurilenko V."/>
            <person name="Otstavnykh N."/>
            <person name="Velansky P."/>
            <person name="Isaeva M."/>
            <person name="Mikhailov V."/>
        </authorList>
    </citation>
    <scope>NUCLEOTIDE SEQUENCE</scope>
    <source>
        <strain evidence="16">OS29</strain>
    </source>
</reference>
<evidence type="ECO:0000259" key="14">
    <source>
        <dbReference type="Pfam" id="PF01113"/>
    </source>
</evidence>
<proteinExistence type="inferred from homology"/>
<feature type="active site" description="Proton donor/acceptor" evidence="13">
    <location>
        <position position="154"/>
    </location>
</feature>
<feature type="binding site" evidence="13">
    <location>
        <begin position="97"/>
        <end position="99"/>
    </location>
    <ligand>
        <name>NAD(+)</name>
        <dbReference type="ChEBI" id="CHEBI:57540"/>
    </ligand>
</feature>
<dbReference type="GO" id="GO:0005829">
    <property type="term" value="C:cytosol"/>
    <property type="evidence" value="ECO:0007669"/>
    <property type="project" value="TreeGrafter"/>
</dbReference>
<dbReference type="Pfam" id="PF01113">
    <property type="entry name" value="DapB_N"/>
    <property type="match status" value="1"/>
</dbReference>
<comment type="catalytic activity">
    <reaction evidence="11 13">
        <text>(S)-2,3,4,5-tetrahydrodipicolinate + NADP(+) + H2O = (2S,4S)-4-hydroxy-2,3,4,5-tetrahydrodipicolinate + NADPH + H(+)</text>
        <dbReference type="Rhea" id="RHEA:35331"/>
        <dbReference type="ChEBI" id="CHEBI:15377"/>
        <dbReference type="ChEBI" id="CHEBI:15378"/>
        <dbReference type="ChEBI" id="CHEBI:16845"/>
        <dbReference type="ChEBI" id="CHEBI:57783"/>
        <dbReference type="ChEBI" id="CHEBI:58349"/>
        <dbReference type="ChEBI" id="CHEBI:67139"/>
        <dbReference type="EC" id="1.17.1.8"/>
    </reaction>
</comment>
<evidence type="ECO:0000256" key="8">
    <source>
        <dbReference type="ARBA" id="ARBA00023154"/>
    </source>
</evidence>
<keyword evidence="5 13" id="KW-0220">Diaminopimelate biosynthesis</keyword>
<sequence>MAVKIAVTGFSGRMGRALAEALALSEKAEISAAIVRPGSSLVGADAGEVSGLGRNGLAIVDCLEKADFDVLIDFTAPQVTVDNAAYCAAHNLPIVIGTTGFDAEDKASVLAQAEKIPLCLASNFSTGVNLCFKLLETAARVMGEEADIEIVEAHHRHKVDAPSGTALSMGEVVADTLGRDLGTVAVYGREGQTGVRDRETIGFATVRGGDVVGEHSVMFLAEGERVEINHRASSRLSFARGAVRAALWLSGGAEGHRAPGHYDMRDVLGLN</sequence>
<evidence type="ECO:0000313" key="16">
    <source>
        <dbReference type="EMBL" id="MCO1333175.1"/>
    </source>
</evidence>
<dbReference type="InterPro" id="IPR023940">
    <property type="entry name" value="DHDPR_bac"/>
</dbReference>
<keyword evidence="2 13" id="KW-0963">Cytoplasm</keyword>
<dbReference type="HAMAP" id="MF_00102">
    <property type="entry name" value="DapB"/>
    <property type="match status" value="1"/>
</dbReference>
<dbReference type="Pfam" id="PF05173">
    <property type="entry name" value="DapB_C"/>
    <property type="match status" value="1"/>
</dbReference>
<dbReference type="PIRSF" id="PIRSF000161">
    <property type="entry name" value="DHPR"/>
    <property type="match status" value="1"/>
</dbReference>
<comment type="subcellular location">
    <subcellularLocation>
        <location evidence="13">Cytoplasm</location>
    </subcellularLocation>
</comment>
<keyword evidence="4 13" id="KW-0521">NADP</keyword>
<dbReference type="SUPFAM" id="SSF55347">
    <property type="entry name" value="Glyceraldehyde-3-phosphate dehydrogenase-like, C-terminal domain"/>
    <property type="match status" value="1"/>
</dbReference>
<evidence type="ECO:0000256" key="6">
    <source>
        <dbReference type="ARBA" id="ARBA00023002"/>
    </source>
</evidence>
<evidence type="ECO:0000256" key="9">
    <source>
        <dbReference type="ARBA" id="ARBA00037922"/>
    </source>
</evidence>